<gene>
    <name evidence="2" type="ORF">SAMN05444412_1208</name>
</gene>
<dbReference type="Proteomes" id="UP000199663">
    <property type="component" value="Unassembled WGS sequence"/>
</dbReference>
<dbReference type="SUPFAM" id="SSF101874">
    <property type="entry name" value="YceI-like"/>
    <property type="match status" value="1"/>
</dbReference>
<reference evidence="2 3" key="1">
    <citation type="submission" date="2016-10" db="EMBL/GenBank/DDBJ databases">
        <authorList>
            <person name="Varghese N."/>
            <person name="Submissions S."/>
        </authorList>
    </citation>
    <scope>NUCLEOTIDE SEQUENCE [LARGE SCALE GENOMIC DNA]</scope>
    <source>
        <strain evidence="2 3">DSM 17997</strain>
    </source>
</reference>
<name>A0A1H3TPX1_9BACT</name>
<dbReference type="Gene3D" id="2.40.128.110">
    <property type="entry name" value="Lipid/polyisoprenoid-binding, YceI-like"/>
    <property type="match status" value="1"/>
</dbReference>
<feature type="domain" description="Lipid/polyisoprenoid-binding YceI-like" evidence="1">
    <location>
        <begin position="25"/>
        <end position="182"/>
    </location>
</feature>
<dbReference type="SMART" id="SM00867">
    <property type="entry name" value="YceI"/>
    <property type="match status" value="1"/>
</dbReference>
<dbReference type="RefSeq" id="WP_236613243.1">
    <property type="nucleotide sequence ID" value="NZ_FNQC01000020.1"/>
</dbReference>
<accession>A0A1H3TPX1</accession>
<dbReference type="PANTHER" id="PTHR34406">
    <property type="entry name" value="PROTEIN YCEI"/>
    <property type="match status" value="1"/>
</dbReference>
<dbReference type="InterPro" id="IPR036761">
    <property type="entry name" value="TTHA0802/YceI-like_sf"/>
</dbReference>
<evidence type="ECO:0000259" key="1">
    <source>
        <dbReference type="SMART" id="SM00867"/>
    </source>
</evidence>
<dbReference type="InterPro" id="IPR007372">
    <property type="entry name" value="Lipid/polyisoprenoid-bd_YceI"/>
</dbReference>
<protein>
    <submittedName>
        <fullName evidence="2">Polyisoprenoid-binding protein YceI</fullName>
    </submittedName>
</protein>
<dbReference type="PANTHER" id="PTHR34406:SF1">
    <property type="entry name" value="PROTEIN YCEI"/>
    <property type="match status" value="1"/>
</dbReference>
<organism evidence="2 3">
    <name type="scientific">Rhodonellum ikkaensis</name>
    <dbReference type="NCBI Taxonomy" id="336829"/>
    <lineage>
        <taxon>Bacteria</taxon>
        <taxon>Pseudomonadati</taxon>
        <taxon>Bacteroidota</taxon>
        <taxon>Cytophagia</taxon>
        <taxon>Cytophagales</taxon>
        <taxon>Cytophagaceae</taxon>
        <taxon>Rhodonellum</taxon>
    </lineage>
</organism>
<evidence type="ECO:0000313" key="3">
    <source>
        <dbReference type="Proteomes" id="UP000199663"/>
    </source>
</evidence>
<proteinExistence type="predicted"/>
<evidence type="ECO:0000313" key="2">
    <source>
        <dbReference type="EMBL" id="SDZ52246.1"/>
    </source>
</evidence>
<dbReference type="EMBL" id="FNQC01000020">
    <property type="protein sequence ID" value="SDZ52246.1"/>
    <property type="molecule type" value="Genomic_DNA"/>
</dbReference>
<sequence length="189" mass="21701">MMKNLIVFFFFAFLVTFSFEMKGQTYNTDKGRAEFLSKAALNEFTGVSDDLNGLLDFEKNSFDFFIDLNTLKTGIGLRDRHMRENYLETKKYPFAEFTGKINEQVKLEKGQSKLLNATGTFKIHGKEKNMVVPGKITWISDSEIQLEATFKILLSDYNIAIPSVIFYELSEEQTISIKANLKKKTVNTK</sequence>
<dbReference type="Pfam" id="PF04264">
    <property type="entry name" value="YceI"/>
    <property type="match status" value="1"/>
</dbReference>
<keyword evidence="3" id="KW-1185">Reference proteome</keyword>
<comment type="caution">
    <text evidence="2">The sequence shown here is derived from an EMBL/GenBank/DDBJ whole genome shotgun (WGS) entry which is preliminary data.</text>
</comment>